<comment type="caution">
    <text evidence="5">The sequence shown here is derived from an EMBL/GenBank/DDBJ whole genome shotgun (WGS) entry which is preliminary data.</text>
</comment>
<evidence type="ECO:0000313" key="5">
    <source>
        <dbReference type="EMBL" id="MBW8638433.1"/>
    </source>
</evidence>
<proteinExistence type="inferred from homology"/>
<gene>
    <name evidence="5" type="ORF">K1W69_14645</name>
</gene>
<accession>A0AAE2ZKY5</accession>
<keyword evidence="3" id="KW-0804">Transcription</keyword>
<name>A0AAE2ZKY5_9HYPH</name>
<dbReference type="InterPro" id="IPR000847">
    <property type="entry name" value="LysR_HTH_N"/>
</dbReference>
<dbReference type="PROSITE" id="PS50931">
    <property type="entry name" value="HTH_LYSR"/>
    <property type="match status" value="1"/>
</dbReference>
<feature type="domain" description="HTH lysR-type" evidence="4">
    <location>
        <begin position="1"/>
        <end position="41"/>
    </location>
</feature>
<evidence type="ECO:0000313" key="6">
    <source>
        <dbReference type="Proteomes" id="UP001196509"/>
    </source>
</evidence>
<evidence type="ECO:0000256" key="1">
    <source>
        <dbReference type="ARBA" id="ARBA00009437"/>
    </source>
</evidence>
<dbReference type="Proteomes" id="UP001196509">
    <property type="component" value="Unassembled WGS sequence"/>
</dbReference>
<keyword evidence="6" id="KW-1185">Reference proteome</keyword>
<dbReference type="InterPro" id="IPR036390">
    <property type="entry name" value="WH_DNA-bd_sf"/>
</dbReference>
<dbReference type="GO" id="GO:0000976">
    <property type="term" value="F:transcription cis-regulatory region binding"/>
    <property type="evidence" value="ECO:0007669"/>
    <property type="project" value="TreeGrafter"/>
</dbReference>
<dbReference type="PANTHER" id="PTHR30126">
    <property type="entry name" value="HTH-TYPE TRANSCRIPTIONAL REGULATOR"/>
    <property type="match status" value="1"/>
</dbReference>
<dbReference type="RefSeq" id="WP_220229365.1">
    <property type="nucleotide sequence ID" value="NZ_JAICBX010000002.1"/>
</dbReference>
<sequence>MSRAAENLGTGQPALSRTLKELAELLSTRLFDCTKGGLELTDAGKIFLKYASGGMALSQTVIFWSRWDASLPSIKRPGFRIGQLLKDEDYRQTSPFAFASCGPFRCRRW</sequence>
<keyword evidence="2" id="KW-0805">Transcription regulation</keyword>
<dbReference type="PRINTS" id="PR00039">
    <property type="entry name" value="HTHLYSR"/>
</dbReference>
<dbReference type="PANTHER" id="PTHR30126:SF97">
    <property type="entry name" value="HTH-TYPE TRANSCRIPTIONAL REGULATOR ABGR"/>
    <property type="match status" value="1"/>
</dbReference>
<reference evidence="5" key="1">
    <citation type="submission" date="2021-08" db="EMBL/GenBank/DDBJ databases">
        <title>Hoeflea bacterium WL0058 sp. nov., isolated from the sediment.</title>
        <authorList>
            <person name="Wang L."/>
            <person name="Zhang D."/>
        </authorList>
    </citation>
    <scope>NUCLEOTIDE SEQUENCE</scope>
    <source>
        <strain evidence="5">WL0058</strain>
    </source>
</reference>
<comment type="similarity">
    <text evidence="1">Belongs to the LysR transcriptional regulatory family.</text>
</comment>
<dbReference type="GO" id="GO:0003700">
    <property type="term" value="F:DNA-binding transcription factor activity"/>
    <property type="evidence" value="ECO:0007669"/>
    <property type="project" value="InterPro"/>
</dbReference>
<dbReference type="EMBL" id="JAICBX010000002">
    <property type="protein sequence ID" value="MBW8638433.1"/>
    <property type="molecule type" value="Genomic_DNA"/>
</dbReference>
<dbReference type="Gene3D" id="1.10.10.10">
    <property type="entry name" value="Winged helix-like DNA-binding domain superfamily/Winged helix DNA-binding domain"/>
    <property type="match status" value="1"/>
</dbReference>
<dbReference type="InterPro" id="IPR036388">
    <property type="entry name" value="WH-like_DNA-bd_sf"/>
</dbReference>
<evidence type="ECO:0000256" key="3">
    <source>
        <dbReference type="ARBA" id="ARBA00023163"/>
    </source>
</evidence>
<protein>
    <submittedName>
        <fullName evidence="5">LysR family transcriptional regulator</fullName>
    </submittedName>
</protein>
<evidence type="ECO:0000259" key="4">
    <source>
        <dbReference type="PROSITE" id="PS50931"/>
    </source>
</evidence>
<dbReference type="Pfam" id="PF00126">
    <property type="entry name" value="HTH_1"/>
    <property type="match status" value="1"/>
</dbReference>
<evidence type="ECO:0000256" key="2">
    <source>
        <dbReference type="ARBA" id="ARBA00023015"/>
    </source>
</evidence>
<dbReference type="AlphaFoldDB" id="A0AAE2ZKY5"/>
<organism evidence="5 6">
    <name type="scientific">Flavimaribacter sediminis</name>
    <dbReference type="NCBI Taxonomy" id="2865987"/>
    <lineage>
        <taxon>Bacteria</taxon>
        <taxon>Pseudomonadati</taxon>
        <taxon>Pseudomonadota</taxon>
        <taxon>Alphaproteobacteria</taxon>
        <taxon>Hyphomicrobiales</taxon>
        <taxon>Rhizobiaceae</taxon>
        <taxon>Flavimaribacter</taxon>
    </lineage>
</organism>
<dbReference type="SUPFAM" id="SSF46785">
    <property type="entry name" value="Winged helix' DNA-binding domain"/>
    <property type="match status" value="1"/>
</dbReference>